<dbReference type="Gene3D" id="1.10.1740.10">
    <property type="match status" value="1"/>
</dbReference>
<accession>A0A7R6SVB7</accession>
<dbReference type="KEGG" id="njp:NEJAP_1308"/>
<comment type="similarity">
    <text evidence="1">Belongs to the sigma-70 factor family. ECF subfamily.</text>
</comment>
<evidence type="ECO:0000256" key="4">
    <source>
        <dbReference type="ARBA" id="ARBA00023163"/>
    </source>
</evidence>
<keyword evidence="4" id="KW-0804">Transcription</keyword>
<keyword evidence="2" id="KW-0805">Transcription regulation</keyword>
<dbReference type="InterPro" id="IPR039425">
    <property type="entry name" value="RNA_pol_sigma-70-like"/>
</dbReference>
<keyword evidence="8" id="KW-1185">Reference proteome</keyword>
<dbReference type="SUPFAM" id="SSF88659">
    <property type="entry name" value="Sigma3 and sigma4 domains of RNA polymerase sigma factors"/>
    <property type="match status" value="1"/>
</dbReference>
<evidence type="ECO:0000313" key="8">
    <source>
        <dbReference type="Proteomes" id="UP000595332"/>
    </source>
</evidence>
<sequence>MDSSAQALPMDTALSGLQEETDFELIIRVRSGFSAAFEPLMRRYNQRLYRLSRSLCKSDADAMDILQDSYVIAYEKIAQFSGPEGFAGWLSRIVRNEALMRIRRNKLVDICSIQDHEPVELNNEGPSAVLAQRQLAKIIEQAIDQLPDSYSSVFVLRGVQQLSTQETADSLDLHIDVVKTRFSRAKKLLRSHLEQHIQAAGLEVFEFAGENCDAVVSNVMGRIIERS</sequence>
<dbReference type="Pfam" id="PF04542">
    <property type="entry name" value="Sigma70_r2"/>
    <property type="match status" value="1"/>
</dbReference>
<dbReference type="PANTHER" id="PTHR43133:SF51">
    <property type="entry name" value="RNA POLYMERASE SIGMA FACTOR"/>
    <property type="match status" value="1"/>
</dbReference>
<dbReference type="EMBL" id="AP014546">
    <property type="protein sequence ID" value="BBB29260.1"/>
    <property type="molecule type" value="Genomic_DNA"/>
</dbReference>
<dbReference type="Gene3D" id="1.10.10.10">
    <property type="entry name" value="Winged helix-like DNA-binding domain superfamily/Winged helix DNA-binding domain"/>
    <property type="match status" value="1"/>
</dbReference>
<dbReference type="InterPro" id="IPR036388">
    <property type="entry name" value="WH-like_DNA-bd_sf"/>
</dbReference>
<name>A0A7R6SVB7_9GAMM</name>
<keyword evidence="3" id="KW-0731">Sigma factor</keyword>
<dbReference type="GO" id="GO:0006352">
    <property type="term" value="P:DNA-templated transcription initiation"/>
    <property type="evidence" value="ECO:0007669"/>
    <property type="project" value="InterPro"/>
</dbReference>
<dbReference type="InterPro" id="IPR013325">
    <property type="entry name" value="RNA_pol_sigma_r2"/>
</dbReference>
<feature type="domain" description="RNA polymerase sigma-70 region 2" evidence="5">
    <location>
        <begin position="40"/>
        <end position="106"/>
    </location>
</feature>
<dbReference type="NCBIfam" id="TIGR02937">
    <property type="entry name" value="sigma70-ECF"/>
    <property type="match status" value="1"/>
</dbReference>
<evidence type="ECO:0000256" key="1">
    <source>
        <dbReference type="ARBA" id="ARBA00010641"/>
    </source>
</evidence>
<evidence type="ECO:0000256" key="3">
    <source>
        <dbReference type="ARBA" id="ARBA00023082"/>
    </source>
</evidence>
<feature type="domain" description="RNA polymerase sigma factor 70 region 4 type 2" evidence="6">
    <location>
        <begin position="138"/>
        <end position="189"/>
    </location>
</feature>
<evidence type="ECO:0000256" key="2">
    <source>
        <dbReference type="ARBA" id="ARBA00023015"/>
    </source>
</evidence>
<evidence type="ECO:0000313" key="7">
    <source>
        <dbReference type="EMBL" id="BBB29260.1"/>
    </source>
</evidence>
<evidence type="ECO:0000259" key="5">
    <source>
        <dbReference type="Pfam" id="PF04542"/>
    </source>
</evidence>
<dbReference type="SUPFAM" id="SSF88946">
    <property type="entry name" value="Sigma2 domain of RNA polymerase sigma factors"/>
    <property type="match status" value="1"/>
</dbReference>
<dbReference type="InterPro" id="IPR014284">
    <property type="entry name" value="RNA_pol_sigma-70_dom"/>
</dbReference>
<protein>
    <submittedName>
        <fullName evidence="7">RNA polymerase sigma-70 factor, ECF subfamily</fullName>
    </submittedName>
</protein>
<dbReference type="NCBIfam" id="NF008888">
    <property type="entry name" value="PRK11922.1"/>
    <property type="match status" value="1"/>
</dbReference>
<proteinExistence type="inferred from homology"/>
<organism evidence="7 8">
    <name type="scientific">Neptunomonas japonica JAMM 1380</name>
    <dbReference type="NCBI Taxonomy" id="1441457"/>
    <lineage>
        <taxon>Bacteria</taxon>
        <taxon>Pseudomonadati</taxon>
        <taxon>Pseudomonadota</taxon>
        <taxon>Gammaproteobacteria</taxon>
        <taxon>Oceanospirillales</taxon>
        <taxon>Oceanospirillaceae</taxon>
        <taxon>Neptunomonas</taxon>
    </lineage>
</organism>
<dbReference type="Proteomes" id="UP000595332">
    <property type="component" value="Chromosome"/>
</dbReference>
<dbReference type="GO" id="GO:0003677">
    <property type="term" value="F:DNA binding"/>
    <property type="evidence" value="ECO:0007669"/>
    <property type="project" value="InterPro"/>
</dbReference>
<dbReference type="Pfam" id="PF08281">
    <property type="entry name" value="Sigma70_r4_2"/>
    <property type="match status" value="1"/>
</dbReference>
<dbReference type="InterPro" id="IPR013249">
    <property type="entry name" value="RNA_pol_sigma70_r4_t2"/>
</dbReference>
<dbReference type="RefSeq" id="WP_201349873.1">
    <property type="nucleotide sequence ID" value="NZ_AP014546.1"/>
</dbReference>
<dbReference type="InterPro" id="IPR013324">
    <property type="entry name" value="RNA_pol_sigma_r3/r4-like"/>
</dbReference>
<reference evidence="7 8" key="1">
    <citation type="journal article" date="2008" name="Int. J. Syst. Evol. Microbiol.">
        <title>Neptunomonas japonica sp. nov., an Osedax japonicus symbiont-like bacterium isolated from sediment adjacent to sperm whale carcasses off Kagoshima, Japan.</title>
        <authorList>
            <person name="Miyazaki M."/>
            <person name="Nogi Y."/>
            <person name="Fujiwara Y."/>
            <person name="Kawato M."/>
            <person name="Kubokawa K."/>
            <person name="Horikoshi K."/>
        </authorList>
    </citation>
    <scope>NUCLEOTIDE SEQUENCE [LARGE SCALE GENOMIC DNA]</scope>
    <source>
        <strain evidence="7 8">JAMM 1380</strain>
    </source>
</reference>
<dbReference type="GO" id="GO:0016987">
    <property type="term" value="F:sigma factor activity"/>
    <property type="evidence" value="ECO:0007669"/>
    <property type="project" value="UniProtKB-KW"/>
</dbReference>
<dbReference type="AlphaFoldDB" id="A0A7R6SVB7"/>
<gene>
    <name evidence="7" type="ORF">NEJAP_1308</name>
</gene>
<evidence type="ECO:0000259" key="6">
    <source>
        <dbReference type="Pfam" id="PF08281"/>
    </source>
</evidence>
<dbReference type="CDD" id="cd06171">
    <property type="entry name" value="Sigma70_r4"/>
    <property type="match status" value="1"/>
</dbReference>
<dbReference type="PANTHER" id="PTHR43133">
    <property type="entry name" value="RNA POLYMERASE ECF-TYPE SIGMA FACTO"/>
    <property type="match status" value="1"/>
</dbReference>
<dbReference type="InterPro" id="IPR007627">
    <property type="entry name" value="RNA_pol_sigma70_r2"/>
</dbReference>